<dbReference type="Pfam" id="PF22042">
    <property type="entry name" value="EF-G_D2"/>
    <property type="match status" value="1"/>
</dbReference>
<gene>
    <name evidence="8" type="primary">fusA</name>
    <name evidence="8" type="ORF">GZ77_00150</name>
</gene>
<protein>
    <recommendedName>
        <fullName evidence="1">Elongation factor G</fullName>
    </recommendedName>
</protein>
<dbReference type="PROSITE" id="PS51722">
    <property type="entry name" value="G_TR_2"/>
    <property type="match status" value="1"/>
</dbReference>
<dbReference type="GO" id="GO:0003746">
    <property type="term" value="F:translation elongation factor activity"/>
    <property type="evidence" value="ECO:0007669"/>
    <property type="project" value="UniProtKB-KW"/>
</dbReference>
<dbReference type="Gene3D" id="3.30.70.870">
    <property type="entry name" value="Elongation Factor G (Translational Gtpase), domain 3"/>
    <property type="match status" value="1"/>
</dbReference>
<dbReference type="GO" id="GO:0097216">
    <property type="term" value="F:guanosine tetraphosphate binding"/>
    <property type="evidence" value="ECO:0007669"/>
    <property type="project" value="UniProtKB-ARBA"/>
</dbReference>
<evidence type="ECO:0000259" key="7">
    <source>
        <dbReference type="PROSITE" id="PS51722"/>
    </source>
</evidence>
<keyword evidence="4" id="KW-0648">Protein biosynthesis</keyword>
<evidence type="ECO:0000256" key="3">
    <source>
        <dbReference type="ARBA" id="ARBA00022768"/>
    </source>
</evidence>
<dbReference type="InterPro" id="IPR009000">
    <property type="entry name" value="Transl_B-barrel_sf"/>
</dbReference>
<dbReference type="Pfam" id="PF00009">
    <property type="entry name" value="GTP_EFTU"/>
    <property type="match status" value="1"/>
</dbReference>
<dbReference type="InterPro" id="IPR005517">
    <property type="entry name" value="Transl_elong_EFG/EF2_IV"/>
</dbReference>
<comment type="function">
    <text evidence="6">Catalyzes the GTP-dependent ribosomal translocation step during translation elongation. During this step, the ribosome changes from the pre-translocational (PRE) to the post-translocational (POST) state as the newly formed A-site-bound peptidyl-tRNA and P-site-bound deacylated tRNA move to the P and E sites, respectively. Catalyzes the coordinated movement of the two tRNA molecules, the mRNA and conformational changes in the ribosome.</text>
</comment>
<dbReference type="PANTHER" id="PTHR43261">
    <property type="entry name" value="TRANSLATION ELONGATION FACTOR G-RELATED"/>
    <property type="match status" value="1"/>
</dbReference>
<dbReference type="GO" id="GO:0005525">
    <property type="term" value="F:GTP binding"/>
    <property type="evidence" value="ECO:0007669"/>
    <property type="project" value="UniProtKB-KW"/>
</dbReference>
<dbReference type="CDD" id="cd01434">
    <property type="entry name" value="EFG_mtEFG1_IV"/>
    <property type="match status" value="1"/>
</dbReference>
<dbReference type="InterPro" id="IPR047872">
    <property type="entry name" value="EFG_IV"/>
</dbReference>
<feature type="domain" description="Tr-type G" evidence="7">
    <location>
        <begin position="6"/>
        <end position="264"/>
    </location>
</feature>
<keyword evidence="2" id="KW-0547">Nucleotide-binding</keyword>
<dbReference type="SUPFAM" id="SSF54980">
    <property type="entry name" value="EF-G C-terminal domain-like"/>
    <property type="match status" value="2"/>
</dbReference>
<name>A0A081N9M8_9GAMM</name>
<dbReference type="Pfam" id="PF00679">
    <property type="entry name" value="EFG_C"/>
    <property type="match status" value="1"/>
</dbReference>
<keyword evidence="3 8" id="KW-0251">Elongation factor</keyword>
<dbReference type="CDD" id="cd04170">
    <property type="entry name" value="EF-G_bact"/>
    <property type="match status" value="1"/>
</dbReference>
<dbReference type="InterPro" id="IPR014721">
    <property type="entry name" value="Ribsml_uS5_D2-typ_fold_subgr"/>
</dbReference>
<dbReference type="EMBL" id="JOKG01000001">
    <property type="protein sequence ID" value="KEQ15151.1"/>
    <property type="molecule type" value="Genomic_DNA"/>
</dbReference>
<dbReference type="eggNOG" id="COG0480">
    <property type="taxonomic scope" value="Bacteria"/>
</dbReference>
<evidence type="ECO:0000256" key="2">
    <source>
        <dbReference type="ARBA" id="ARBA00022741"/>
    </source>
</evidence>
<dbReference type="PANTHER" id="PTHR43261:SF6">
    <property type="entry name" value="ELONGATION FACTOR G-LIKE PROTEIN"/>
    <property type="match status" value="1"/>
</dbReference>
<reference evidence="8 9" key="1">
    <citation type="submission" date="2014-06" db="EMBL/GenBank/DDBJ databases">
        <title>Whole Genome Sequences of Three Symbiotic Endozoicomonas Bacteria.</title>
        <authorList>
            <person name="Neave M.J."/>
            <person name="Apprill A."/>
            <person name="Voolstra C.R."/>
        </authorList>
    </citation>
    <scope>NUCLEOTIDE SEQUENCE [LARGE SCALE GENOMIC DNA]</scope>
    <source>
        <strain evidence="8 9">LMG 24815</strain>
    </source>
</reference>
<dbReference type="AlphaFoldDB" id="A0A081N9M8"/>
<dbReference type="Proteomes" id="UP000028006">
    <property type="component" value="Unassembled WGS sequence"/>
</dbReference>
<dbReference type="InterPro" id="IPR000640">
    <property type="entry name" value="EFG_V-like"/>
</dbReference>
<dbReference type="FunFam" id="3.30.230.10:FF:000003">
    <property type="entry name" value="Elongation factor G"/>
    <property type="match status" value="1"/>
</dbReference>
<dbReference type="SMART" id="SM00889">
    <property type="entry name" value="EFG_IV"/>
    <property type="match status" value="1"/>
</dbReference>
<evidence type="ECO:0000256" key="1">
    <source>
        <dbReference type="ARBA" id="ARBA00017872"/>
    </source>
</evidence>
<dbReference type="Pfam" id="PF14492">
    <property type="entry name" value="EFG_III"/>
    <property type="match status" value="1"/>
</dbReference>
<dbReference type="InterPro" id="IPR041095">
    <property type="entry name" value="EFG_II"/>
</dbReference>
<comment type="caution">
    <text evidence="8">The sequence shown here is derived from an EMBL/GenBank/DDBJ whole genome shotgun (WGS) entry which is preliminary data.</text>
</comment>
<dbReference type="NCBIfam" id="TIGR00231">
    <property type="entry name" value="small_GTP"/>
    <property type="match status" value="1"/>
</dbReference>
<dbReference type="Gene3D" id="3.30.230.10">
    <property type="match status" value="1"/>
</dbReference>
<dbReference type="InterPro" id="IPR035649">
    <property type="entry name" value="EFG_V"/>
</dbReference>
<dbReference type="NCBIfam" id="NF009381">
    <property type="entry name" value="PRK12740.1-5"/>
    <property type="match status" value="1"/>
</dbReference>
<dbReference type="InterPro" id="IPR053905">
    <property type="entry name" value="EF-G-like_DII"/>
</dbReference>
<keyword evidence="5" id="KW-0342">GTP-binding</keyword>
<dbReference type="InterPro" id="IPR005225">
    <property type="entry name" value="Small_GTP-bd"/>
</dbReference>
<evidence type="ECO:0000313" key="8">
    <source>
        <dbReference type="EMBL" id="KEQ15151.1"/>
    </source>
</evidence>
<dbReference type="GO" id="GO:0032790">
    <property type="term" value="P:ribosome disassembly"/>
    <property type="evidence" value="ECO:0007669"/>
    <property type="project" value="TreeGrafter"/>
</dbReference>
<dbReference type="NCBIfam" id="NF009891">
    <property type="entry name" value="PRK13351.1-1"/>
    <property type="match status" value="1"/>
</dbReference>
<evidence type="ECO:0000256" key="4">
    <source>
        <dbReference type="ARBA" id="ARBA00022917"/>
    </source>
</evidence>
<dbReference type="InterPro" id="IPR035647">
    <property type="entry name" value="EFG_III/V"/>
</dbReference>
<sequence>MAAFNDHIRNIALLGHAGSGKTALAETLLHASGAINQKGEVSRGSTVSDFTDQEKAAGHSLETSILQFDHFNTHVNLLDTPGYPDFFGRAMSILPAVESVALVINAQNGIEPVTRRAFEQMHERKKCGLIIINKCDQPEVDLESLLMDIQDQLGAQCLPINLPSEDSSRMVDCYFEPEYDTPTALSSVAEAHDQLIDQVVEVDEALMELYLEQEQSLQPPQLHDPFEQALREDHLIPVCFTSAETDAGIEQLLHTLCELMPTPAEGNPPLFLKGEGEKAEPVSVIPDPELHTIAHVFKVSMDPYIGRMGVFRVHQGTVRNGDQLFLGDARKPVRIAHLLKLQGSKTTEVSEAFPGDICAVAKIDSLHFNGVLHDSHDEDHHHLRDLQFPPSMASLAISPAHRGDEQKLSEVLHRLVAEDPSLTIEHRERENETVLLGLGETHLQLSIEKMAKVYGLEVATAIPSIPYRETIRNKAEGHHRHKKQNGGSGQFGEVFLRIEPLPRGAGFEFASEVVGGVIPTQYIPAVEKGVREVMLSGAIAGYPMQDIRVVVYDGKHHSVDSKEIAFVAAGKKAFLDAIQKADPVVLEPFVEMDITVPNQAMGDITGHLASERGMVTGTDAGRDMKVTVHAQAPLANVSGYSNTLKSMTGGDGEYSMQFSHYDCLPVPIQKELMKAWQS</sequence>
<dbReference type="GO" id="GO:0003924">
    <property type="term" value="F:GTPase activity"/>
    <property type="evidence" value="ECO:0007669"/>
    <property type="project" value="InterPro"/>
</dbReference>
<dbReference type="SMART" id="SM00838">
    <property type="entry name" value="EFG_C"/>
    <property type="match status" value="1"/>
</dbReference>
<keyword evidence="9" id="KW-1185">Reference proteome</keyword>
<evidence type="ECO:0000256" key="5">
    <source>
        <dbReference type="ARBA" id="ARBA00023134"/>
    </source>
</evidence>
<proteinExistence type="predicted"/>
<dbReference type="SUPFAM" id="SSF54211">
    <property type="entry name" value="Ribosomal protein S5 domain 2-like"/>
    <property type="match status" value="1"/>
</dbReference>
<dbReference type="SUPFAM" id="SSF50447">
    <property type="entry name" value="Translation proteins"/>
    <property type="match status" value="1"/>
</dbReference>
<dbReference type="InterPro" id="IPR000795">
    <property type="entry name" value="T_Tr_GTP-bd_dom"/>
</dbReference>
<dbReference type="RefSeq" id="WP_034872286.1">
    <property type="nucleotide sequence ID" value="NZ_JOKG01000001.1"/>
</dbReference>
<dbReference type="FunFam" id="3.30.70.240:FF:000001">
    <property type="entry name" value="Elongation factor G"/>
    <property type="match status" value="1"/>
</dbReference>
<dbReference type="CDD" id="cd03713">
    <property type="entry name" value="EFG_mtEFG_C"/>
    <property type="match status" value="1"/>
</dbReference>
<dbReference type="InterPro" id="IPR020568">
    <property type="entry name" value="Ribosomal_Su5_D2-typ_SF"/>
</dbReference>
<dbReference type="InterPro" id="IPR027417">
    <property type="entry name" value="P-loop_NTPase"/>
</dbReference>
<dbReference type="Gene3D" id="3.40.50.300">
    <property type="entry name" value="P-loop containing nucleotide triphosphate hydrolases"/>
    <property type="match status" value="1"/>
</dbReference>
<dbReference type="Gene3D" id="3.30.70.240">
    <property type="match status" value="1"/>
</dbReference>
<dbReference type="Gene3D" id="2.40.30.10">
    <property type="entry name" value="Translation factors"/>
    <property type="match status" value="1"/>
</dbReference>
<evidence type="ECO:0000313" key="9">
    <source>
        <dbReference type="Proteomes" id="UP000028006"/>
    </source>
</evidence>
<dbReference type="Pfam" id="PF03764">
    <property type="entry name" value="EFG_IV"/>
    <property type="match status" value="1"/>
</dbReference>
<dbReference type="SUPFAM" id="SSF52540">
    <property type="entry name" value="P-loop containing nucleoside triphosphate hydrolases"/>
    <property type="match status" value="1"/>
</dbReference>
<accession>A0A081N9M8</accession>
<organism evidence="8 9">
    <name type="scientific">Endozoicomonas montiporae</name>
    <dbReference type="NCBI Taxonomy" id="1027273"/>
    <lineage>
        <taxon>Bacteria</taxon>
        <taxon>Pseudomonadati</taxon>
        <taxon>Pseudomonadota</taxon>
        <taxon>Gammaproteobacteria</taxon>
        <taxon>Oceanospirillales</taxon>
        <taxon>Endozoicomonadaceae</taxon>
        <taxon>Endozoicomonas</taxon>
    </lineage>
</organism>
<evidence type="ECO:0000256" key="6">
    <source>
        <dbReference type="ARBA" id="ARBA00024731"/>
    </source>
</evidence>